<proteinExistence type="predicted"/>
<gene>
    <name evidence="1" type="ORF">GPUH_LOCUS18932</name>
</gene>
<keyword evidence="2" id="KW-1185">Reference proteome</keyword>
<dbReference type="Proteomes" id="UP000271098">
    <property type="component" value="Unassembled WGS sequence"/>
</dbReference>
<reference evidence="1 2" key="2">
    <citation type="submission" date="2018-11" db="EMBL/GenBank/DDBJ databases">
        <authorList>
            <consortium name="Pathogen Informatics"/>
        </authorList>
    </citation>
    <scope>NUCLEOTIDE SEQUENCE [LARGE SCALE GENOMIC DNA]</scope>
</reference>
<protein>
    <submittedName>
        <fullName evidence="3">Reverse transcriptase domain-containing protein</fullName>
    </submittedName>
</protein>
<organism evidence="3">
    <name type="scientific">Gongylonema pulchrum</name>
    <dbReference type="NCBI Taxonomy" id="637853"/>
    <lineage>
        <taxon>Eukaryota</taxon>
        <taxon>Metazoa</taxon>
        <taxon>Ecdysozoa</taxon>
        <taxon>Nematoda</taxon>
        <taxon>Chromadorea</taxon>
        <taxon>Rhabditida</taxon>
        <taxon>Spirurina</taxon>
        <taxon>Spiruromorpha</taxon>
        <taxon>Spiruroidea</taxon>
        <taxon>Gongylonematidae</taxon>
        <taxon>Gongylonema</taxon>
    </lineage>
</organism>
<sequence>MKVGGDEELRILLFAGDVVLIAQNSWTLQDLLTDLNSIVNKNTTVAEKMKLAVTQWSMERRMLGVSRVQRIRNNELRVHSDVNDIINACKEKKLDRSSSKDD</sequence>
<dbReference type="AlphaFoldDB" id="A0A183ED91"/>
<evidence type="ECO:0000313" key="2">
    <source>
        <dbReference type="Proteomes" id="UP000271098"/>
    </source>
</evidence>
<evidence type="ECO:0000313" key="1">
    <source>
        <dbReference type="EMBL" id="VDN32751.1"/>
    </source>
</evidence>
<accession>A0A183ED91</accession>
<dbReference type="OrthoDB" id="407509at2759"/>
<evidence type="ECO:0000313" key="3">
    <source>
        <dbReference type="WBParaSite" id="GPUH_0001895701-mRNA-1"/>
    </source>
</evidence>
<reference evidence="3" key="1">
    <citation type="submission" date="2016-06" db="UniProtKB">
        <authorList>
            <consortium name="WormBaseParasite"/>
        </authorList>
    </citation>
    <scope>IDENTIFICATION</scope>
</reference>
<dbReference type="WBParaSite" id="GPUH_0001895701-mRNA-1">
    <property type="protein sequence ID" value="GPUH_0001895701-mRNA-1"/>
    <property type="gene ID" value="GPUH_0001895701"/>
</dbReference>
<name>A0A183ED91_9BILA</name>
<dbReference type="EMBL" id="UYRT01087606">
    <property type="protein sequence ID" value="VDN32751.1"/>
    <property type="molecule type" value="Genomic_DNA"/>
</dbReference>